<proteinExistence type="predicted"/>
<sequence>MCQVRGVPGPRCARSEVCQVRGVPGPRCARSEVCQVRGVPGPSISDAVEEIEAPPAAVLSLARNVEIADKDDDDSESCSSSDDDGEDMEVDGASSSSTAPLSIPPAPEFGDHHGFNLKNNVGDLILASTPRSVFWPALVNEVHNDRLKITFFPLGNNPVLITNREDIKPFIPVFFHNLSNYDAHMLIKTGLGGAENIEQIQEQQITLKGSSPYERDGGFNDYLYDRSLQQATSPECETCEDDSLNFIGHLNQIAATSADYRTAPSECSTCDYTHVRHNVGDVNSSWDSGIVG</sequence>
<dbReference type="Proteomes" id="UP001627154">
    <property type="component" value="Unassembled WGS sequence"/>
</dbReference>
<accession>A0ABD2XPN3</accession>
<reference evidence="2 3" key="1">
    <citation type="journal article" date="2024" name="bioRxiv">
        <title>A reference genome for Trichogramma kaykai: A tiny desert-dwelling parasitoid wasp with competing sex-ratio distorters.</title>
        <authorList>
            <person name="Culotta J."/>
            <person name="Lindsey A.R."/>
        </authorList>
    </citation>
    <scope>NUCLEOTIDE SEQUENCE [LARGE SCALE GENOMIC DNA]</scope>
    <source>
        <strain evidence="2 3">KSX58</strain>
    </source>
</reference>
<evidence type="ECO:0008006" key="4">
    <source>
        <dbReference type="Google" id="ProtNLM"/>
    </source>
</evidence>
<evidence type="ECO:0000313" key="3">
    <source>
        <dbReference type="Proteomes" id="UP001627154"/>
    </source>
</evidence>
<gene>
    <name evidence="2" type="ORF">TKK_000958</name>
</gene>
<evidence type="ECO:0000256" key="1">
    <source>
        <dbReference type="SAM" id="MobiDB-lite"/>
    </source>
</evidence>
<feature type="region of interest" description="Disordered" evidence="1">
    <location>
        <begin position="69"/>
        <end position="107"/>
    </location>
</feature>
<name>A0ABD2XPN3_9HYME</name>
<protein>
    <recommendedName>
        <fullName evidence="4">PWWP domain-containing protein</fullName>
    </recommendedName>
</protein>
<organism evidence="2 3">
    <name type="scientific">Trichogramma kaykai</name>
    <dbReference type="NCBI Taxonomy" id="54128"/>
    <lineage>
        <taxon>Eukaryota</taxon>
        <taxon>Metazoa</taxon>
        <taxon>Ecdysozoa</taxon>
        <taxon>Arthropoda</taxon>
        <taxon>Hexapoda</taxon>
        <taxon>Insecta</taxon>
        <taxon>Pterygota</taxon>
        <taxon>Neoptera</taxon>
        <taxon>Endopterygota</taxon>
        <taxon>Hymenoptera</taxon>
        <taxon>Apocrita</taxon>
        <taxon>Proctotrupomorpha</taxon>
        <taxon>Chalcidoidea</taxon>
        <taxon>Trichogrammatidae</taxon>
        <taxon>Trichogramma</taxon>
    </lineage>
</organism>
<dbReference type="AlphaFoldDB" id="A0ABD2XPN3"/>
<dbReference type="EMBL" id="JBJJXI010000018">
    <property type="protein sequence ID" value="KAL3406834.1"/>
    <property type="molecule type" value="Genomic_DNA"/>
</dbReference>
<keyword evidence="3" id="KW-1185">Reference proteome</keyword>
<feature type="compositionally biased region" description="Acidic residues" evidence="1">
    <location>
        <begin position="69"/>
        <end position="90"/>
    </location>
</feature>
<evidence type="ECO:0000313" key="2">
    <source>
        <dbReference type="EMBL" id="KAL3406834.1"/>
    </source>
</evidence>
<comment type="caution">
    <text evidence="2">The sequence shown here is derived from an EMBL/GenBank/DDBJ whole genome shotgun (WGS) entry which is preliminary data.</text>
</comment>